<comment type="caution">
    <text evidence="2">The sequence shown here is derived from an EMBL/GenBank/DDBJ whole genome shotgun (WGS) entry which is preliminary data.</text>
</comment>
<dbReference type="EMBL" id="BTCM01000002">
    <property type="protein sequence ID" value="GMK55178.1"/>
    <property type="molecule type" value="Genomic_DNA"/>
</dbReference>
<organism evidence="2 3">
    <name type="scientific">Cutaneotrichosporon spelunceum</name>
    <dbReference type="NCBI Taxonomy" id="1672016"/>
    <lineage>
        <taxon>Eukaryota</taxon>
        <taxon>Fungi</taxon>
        <taxon>Dikarya</taxon>
        <taxon>Basidiomycota</taxon>
        <taxon>Agaricomycotina</taxon>
        <taxon>Tremellomycetes</taxon>
        <taxon>Trichosporonales</taxon>
        <taxon>Trichosporonaceae</taxon>
        <taxon>Cutaneotrichosporon</taxon>
    </lineage>
</organism>
<reference evidence="2" key="1">
    <citation type="journal article" date="2023" name="BMC Genomics">
        <title>Chromosome-level genome assemblies of Cutaneotrichosporon spp. (Trichosporonales, Basidiomycota) reveal imbalanced evolution between nucleotide sequences and chromosome synteny.</title>
        <authorList>
            <person name="Kobayashi Y."/>
            <person name="Kayamori A."/>
            <person name="Aoki K."/>
            <person name="Shiwa Y."/>
            <person name="Matsutani M."/>
            <person name="Fujita N."/>
            <person name="Sugita T."/>
            <person name="Iwasaki W."/>
            <person name="Tanaka N."/>
            <person name="Takashima M."/>
        </authorList>
    </citation>
    <scope>NUCLEOTIDE SEQUENCE</scope>
    <source>
        <strain evidence="2">HIS016</strain>
    </source>
</reference>
<dbReference type="AlphaFoldDB" id="A0AAD3YAM0"/>
<feature type="region of interest" description="Disordered" evidence="1">
    <location>
        <begin position="35"/>
        <end position="170"/>
    </location>
</feature>
<sequence length="190" mass="21089">MSTLSPQLSPSSPSRGVSFAFPPDRRRARTVQVSAYGDLSWSQEASDQRSRPSRQHGSPLRSVSATLAATLAPISEEHKDQRGTARLRAQLHAPYTQSSLGPRRLPPLEALDDLSGLPDFGRRRERRERPAYMPQAMSISTPAFPEGRCSETPSPRTPSPPVTPETHDIDTRVCENMDDLNRKFAKELCI</sequence>
<keyword evidence="3" id="KW-1185">Reference proteome</keyword>
<name>A0AAD3YAM0_9TREE</name>
<feature type="region of interest" description="Disordered" evidence="1">
    <location>
        <begin position="1"/>
        <end position="23"/>
    </location>
</feature>
<gene>
    <name evidence="2" type="ORF">CspeluHIS016_0202340</name>
</gene>
<feature type="compositionally biased region" description="Low complexity" evidence="1">
    <location>
        <begin position="1"/>
        <end position="14"/>
    </location>
</feature>
<evidence type="ECO:0000313" key="3">
    <source>
        <dbReference type="Proteomes" id="UP001222932"/>
    </source>
</evidence>
<reference evidence="2" key="2">
    <citation type="submission" date="2023-06" db="EMBL/GenBank/DDBJ databases">
        <authorList>
            <person name="Kobayashi Y."/>
            <person name="Kayamori A."/>
            <person name="Aoki K."/>
            <person name="Shiwa Y."/>
            <person name="Fujita N."/>
            <person name="Sugita T."/>
            <person name="Iwasaki W."/>
            <person name="Tanaka N."/>
            <person name="Takashima M."/>
        </authorList>
    </citation>
    <scope>NUCLEOTIDE SEQUENCE</scope>
    <source>
        <strain evidence="2">HIS016</strain>
    </source>
</reference>
<evidence type="ECO:0000256" key="1">
    <source>
        <dbReference type="SAM" id="MobiDB-lite"/>
    </source>
</evidence>
<dbReference type="Proteomes" id="UP001222932">
    <property type="component" value="Unassembled WGS sequence"/>
</dbReference>
<accession>A0AAD3YAM0</accession>
<evidence type="ECO:0000313" key="2">
    <source>
        <dbReference type="EMBL" id="GMK55178.1"/>
    </source>
</evidence>
<protein>
    <submittedName>
        <fullName evidence="2">Uncharacterized protein</fullName>
    </submittedName>
</protein>
<proteinExistence type="predicted"/>